<evidence type="ECO:0000256" key="3">
    <source>
        <dbReference type="ARBA" id="ARBA00022989"/>
    </source>
</evidence>
<keyword evidence="7" id="KW-1185">Reference proteome</keyword>
<feature type="transmembrane region" description="Helical" evidence="5">
    <location>
        <begin position="54"/>
        <end position="73"/>
    </location>
</feature>
<feature type="transmembrane region" description="Helical" evidence="5">
    <location>
        <begin position="20"/>
        <end position="42"/>
    </location>
</feature>
<feature type="transmembrane region" description="Helical" evidence="5">
    <location>
        <begin position="319"/>
        <end position="339"/>
    </location>
</feature>
<feature type="transmembrane region" description="Helical" evidence="5">
    <location>
        <begin position="257"/>
        <end position="278"/>
    </location>
</feature>
<organism evidence="6 7">
    <name type="scientific">[Clostridium] aminophilum</name>
    <dbReference type="NCBI Taxonomy" id="1526"/>
    <lineage>
        <taxon>Bacteria</taxon>
        <taxon>Bacillati</taxon>
        <taxon>Bacillota</taxon>
        <taxon>Clostridia</taxon>
        <taxon>Lachnospirales</taxon>
        <taxon>Lachnospiraceae</taxon>
    </lineage>
</organism>
<dbReference type="EMBL" id="FOIL01000003">
    <property type="protein sequence ID" value="SET00285.1"/>
    <property type="molecule type" value="Genomic_DNA"/>
</dbReference>
<evidence type="ECO:0000313" key="7">
    <source>
        <dbReference type="Proteomes" id="UP000199820"/>
    </source>
</evidence>
<evidence type="ECO:0000313" key="6">
    <source>
        <dbReference type="EMBL" id="SET00285.1"/>
    </source>
</evidence>
<proteinExistence type="predicted"/>
<feature type="transmembrane region" description="Helical" evidence="5">
    <location>
        <begin position="146"/>
        <end position="171"/>
    </location>
</feature>
<dbReference type="AlphaFoldDB" id="A0A1I0B0P3"/>
<dbReference type="GO" id="GO:0016020">
    <property type="term" value="C:membrane"/>
    <property type="evidence" value="ECO:0007669"/>
    <property type="project" value="UniProtKB-SubCell"/>
</dbReference>
<comment type="subcellular location">
    <subcellularLocation>
        <location evidence="1">Membrane</location>
        <topology evidence="1">Multi-pass membrane protein</topology>
    </subcellularLocation>
</comment>
<keyword evidence="4 5" id="KW-0472">Membrane</keyword>
<dbReference type="STRING" id="1526.SAMN02910262_01580"/>
<dbReference type="Gene3D" id="1.10.3080.10">
    <property type="entry name" value="Clc chloride channel"/>
    <property type="match status" value="1"/>
</dbReference>
<dbReference type="InterPro" id="IPR001807">
    <property type="entry name" value="ClC"/>
</dbReference>
<dbReference type="Pfam" id="PF00654">
    <property type="entry name" value="Voltage_CLC"/>
    <property type="match status" value="1"/>
</dbReference>
<reference evidence="6 7" key="1">
    <citation type="submission" date="2016-10" db="EMBL/GenBank/DDBJ databases">
        <authorList>
            <person name="de Groot N.N."/>
        </authorList>
    </citation>
    <scope>NUCLEOTIDE SEQUENCE [LARGE SCALE GENOMIC DNA]</scope>
    <source>
        <strain evidence="6 7">KH1P1</strain>
    </source>
</reference>
<protein>
    <submittedName>
        <fullName evidence="6">H+/Cl-antiporter ClcA</fullName>
    </submittedName>
</protein>
<dbReference type="PANTHER" id="PTHR43427:SF12">
    <property type="entry name" value="CHLORIDE TRANSPORTER"/>
    <property type="match status" value="1"/>
</dbReference>
<dbReference type="InterPro" id="IPR050368">
    <property type="entry name" value="ClC-type_chloride_channel"/>
</dbReference>
<dbReference type="InterPro" id="IPR014743">
    <property type="entry name" value="Cl-channel_core"/>
</dbReference>
<keyword evidence="2 5" id="KW-0812">Transmembrane</keyword>
<dbReference type="OrthoDB" id="9767361at2"/>
<feature type="transmembrane region" description="Helical" evidence="5">
    <location>
        <begin position="178"/>
        <end position="201"/>
    </location>
</feature>
<evidence type="ECO:0000256" key="2">
    <source>
        <dbReference type="ARBA" id="ARBA00022692"/>
    </source>
</evidence>
<evidence type="ECO:0000256" key="5">
    <source>
        <dbReference type="SAM" id="Phobius"/>
    </source>
</evidence>
<dbReference type="RefSeq" id="WP_074648234.1">
    <property type="nucleotide sequence ID" value="NZ_FOIL01000003.1"/>
</dbReference>
<feature type="transmembrane region" description="Helical" evidence="5">
    <location>
        <begin position="346"/>
        <end position="366"/>
    </location>
</feature>
<dbReference type="PANTHER" id="PTHR43427">
    <property type="entry name" value="CHLORIDE CHANNEL PROTEIN CLC-E"/>
    <property type="match status" value="1"/>
</dbReference>
<evidence type="ECO:0000256" key="4">
    <source>
        <dbReference type="ARBA" id="ARBA00023136"/>
    </source>
</evidence>
<feature type="transmembrane region" description="Helical" evidence="5">
    <location>
        <begin position="378"/>
        <end position="396"/>
    </location>
</feature>
<dbReference type="SUPFAM" id="SSF81340">
    <property type="entry name" value="Clc chloride channel"/>
    <property type="match status" value="1"/>
</dbReference>
<name>A0A1I0B0P3_9FIRM</name>
<dbReference type="eggNOG" id="COG0038">
    <property type="taxonomic scope" value="Bacteria"/>
</dbReference>
<evidence type="ECO:0000256" key="1">
    <source>
        <dbReference type="ARBA" id="ARBA00004141"/>
    </source>
</evidence>
<keyword evidence="3 5" id="KW-1133">Transmembrane helix</keyword>
<gene>
    <name evidence="6" type="ORF">SAMN04487771_100347</name>
</gene>
<accession>A0A1I0B0P3</accession>
<dbReference type="GO" id="GO:0015108">
    <property type="term" value="F:chloride transmembrane transporter activity"/>
    <property type="evidence" value="ECO:0007669"/>
    <property type="project" value="InterPro"/>
</dbReference>
<dbReference type="Proteomes" id="UP000199820">
    <property type="component" value="Unassembled WGS sequence"/>
</dbReference>
<feature type="transmembrane region" description="Helical" evidence="5">
    <location>
        <begin position="221"/>
        <end position="245"/>
    </location>
</feature>
<sequence length="425" mass="44839">MNKTGKEHPLVLTILYFVRWSVLSVVIGLAAGAVGTAFGFAVSWAVGTFGKNHMLLFALPVLGLLIMLLYKVLGEEKNRGTNMVLEAVYSENKLKPTMAPAIFIGSVLSHLGGGSCGREGAALQMGGSIGSTAAKLFRLDSDDTNIAIMCGMTSVFSALFGTPMAAAIFPLEMISVGVIYYAALVPCIFASFVAAGVAKYFQLAPTTFGTLNAPEIGFVPMAHVVLLGLITAACAVLFITIMHNAEAMYAKFCPNRYIRIVAGGLIVITCSLLTGYRYNNTGANLILAGLSGESRPLDFILKMLLTALSLGAGYKGGEIVPSFAIGASVGGIYASVLGLDPTLTAACAMLAFFSAVTNAPMASLLIGFEMFGYDPMPYFAVVIAVSYMLSGYYSLYSAQKIAYSKIRATKIGQKVTEPPLLPFLK</sequence>